<dbReference type="GO" id="GO:0016491">
    <property type="term" value="F:oxidoreductase activity"/>
    <property type="evidence" value="ECO:0007669"/>
    <property type="project" value="TreeGrafter"/>
</dbReference>
<dbReference type="InterPro" id="IPR002347">
    <property type="entry name" value="SDR_fam"/>
</dbReference>
<dbReference type="InterPro" id="IPR036291">
    <property type="entry name" value="NAD(P)-bd_dom_sf"/>
</dbReference>
<dbReference type="SUPFAM" id="SSF51735">
    <property type="entry name" value="NAD(P)-binding Rossmann-fold domains"/>
    <property type="match status" value="1"/>
</dbReference>
<name>A0A8C8SSV6_9SAUR</name>
<sequence>MSMVYTTNVTGPLLVSQVFLPLLKKAAQGCPQKGMSCSKAAIVNISSEAGSIQNVLIWNMGQFISYRCSKAALNMLTKCQSLVYGNDGILSVAVHPGWVQTDMGNSISPEAPLTVVASAQGILTMLPTLSEKDNGAFVSWEGKVVPW</sequence>
<dbReference type="PANTHER" id="PTHR43544">
    <property type="entry name" value="SHORT-CHAIN DEHYDROGENASE/REDUCTASE"/>
    <property type="match status" value="1"/>
</dbReference>
<dbReference type="Proteomes" id="UP000694393">
    <property type="component" value="Unplaced"/>
</dbReference>
<organism evidence="1 2">
    <name type="scientific">Pelusios castaneus</name>
    <name type="common">West African mud turtle</name>
    <dbReference type="NCBI Taxonomy" id="367368"/>
    <lineage>
        <taxon>Eukaryota</taxon>
        <taxon>Metazoa</taxon>
        <taxon>Chordata</taxon>
        <taxon>Craniata</taxon>
        <taxon>Vertebrata</taxon>
        <taxon>Euteleostomi</taxon>
        <taxon>Archelosauria</taxon>
        <taxon>Testudinata</taxon>
        <taxon>Testudines</taxon>
        <taxon>Pleurodira</taxon>
        <taxon>Pelomedusidae</taxon>
        <taxon>Pelusios</taxon>
    </lineage>
</organism>
<evidence type="ECO:0008006" key="3">
    <source>
        <dbReference type="Google" id="ProtNLM"/>
    </source>
</evidence>
<evidence type="ECO:0000313" key="2">
    <source>
        <dbReference type="Proteomes" id="UP000694393"/>
    </source>
</evidence>
<dbReference type="PANTHER" id="PTHR43544:SF38">
    <property type="entry name" value="C-FACTOR-RELATED"/>
    <property type="match status" value="1"/>
</dbReference>
<proteinExistence type="predicted"/>
<dbReference type="Pfam" id="PF00106">
    <property type="entry name" value="adh_short"/>
    <property type="match status" value="1"/>
</dbReference>
<dbReference type="PRINTS" id="PR00081">
    <property type="entry name" value="GDHRDH"/>
</dbReference>
<reference evidence="1" key="1">
    <citation type="submission" date="2025-08" db="UniProtKB">
        <authorList>
            <consortium name="Ensembl"/>
        </authorList>
    </citation>
    <scope>IDENTIFICATION</scope>
</reference>
<protein>
    <recommendedName>
        <fullName evidence="3">C-factor-like</fullName>
    </recommendedName>
</protein>
<dbReference type="Gene3D" id="3.40.50.720">
    <property type="entry name" value="NAD(P)-binding Rossmann-like Domain"/>
    <property type="match status" value="1"/>
</dbReference>
<dbReference type="GO" id="GO:0005737">
    <property type="term" value="C:cytoplasm"/>
    <property type="evidence" value="ECO:0007669"/>
    <property type="project" value="TreeGrafter"/>
</dbReference>
<dbReference type="AlphaFoldDB" id="A0A8C8SSV6"/>
<dbReference type="Ensembl" id="ENSPCET00000024104.1">
    <property type="protein sequence ID" value="ENSPCEP00000023328.1"/>
    <property type="gene ID" value="ENSPCEG00000017700.1"/>
</dbReference>
<evidence type="ECO:0000313" key="1">
    <source>
        <dbReference type="Ensembl" id="ENSPCEP00000023328.1"/>
    </source>
</evidence>
<reference evidence="1" key="2">
    <citation type="submission" date="2025-09" db="UniProtKB">
        <authorList>
            <consortium name="Ensembl"/>
        </authorList>
    </citation>
    <scope>IDENTIFICATION</scope>
</reference>
<keyword evidence="2" id="KW-1185">Reference proteome</keyword>
<dbReference type="InterPro" id="IPR051468">
    <property type="entry name" value="Fungal_SecMetab_SDRs"/>
</dbReference>
<accession>A0A8C8SSV6</accession>